<accession>A0A956SBR2</accession>
<comment type="caution">
    <text evidence="2">The sequence shown here is derived from an EMBL/GenBank/DDBJ whole genome shotgun (WGS) entry which is preliminary data.</text>
</comment>
<dbReference type="Proteomes" id="UP000739538">
    <property type="component" value="Unassembled WGS sequence"/>
</dbReference>
<evidence type="ECO:0000256" key="1">
    <source>
        <dbReference type="SAM" id="MobiDB-lite"/>
    </source>
</evidence>
<protein>
    <submittedName>
        <fullName evidence="2">Uncharacterized protein</fullName>
    </submittedName>
</protein>
<dbReference type="EMBL" id="JAGQHS010000008">
    <property type="protein sequence ID" value="MCA9754732.1"/>
    <property type="molecule type" value="Genomic_DNA"/>
</dbReference>
<evidence type="ECO:0000313" key="3">
    <source>
        <dbReference type="Proteomes" id="UP000739538"/>
    </source>
</evidence>
<organism evidence="2 3">
    <name type="scientific">Eiseniibacteriota bacterium</name>
    <dbReference type="NCBI Taxonomy" id="2212470"/>
    <lineage>
        <taxon>Bacteria</taxon>
        <taxon>Candidatus Eiseniibacteriota</taxon>
    </lineage>
</organism>
<dbReference type="AlphaFoldDB" id="A0A956SBR2"/>
<reference evidence="2" key="1">
    <citation type="submission" date="2020-04" db="EMBL/GenBank/DDBJ databases">
        <authorList>
            <person name="Zhang T."/>
        </authorList>
    </citation>
    <scope>NUCLEOTIDE SEQUENCE</scope>
    <source>
        <strain evidence="2">HKST-UBA02</strain>
    </source>
</reference>
<evidence type="ECO:0000313" key="2">
    <source>
        <dbReference type="EMBL" id="MCA9754732.1"/>
    </source>
</evidence>
<reference evidence="2" key="2">
    <citation type="journal article" date="2021" name="Microbiome">
        <title>Successional dynamics and alternative stable states in a saline activated sludge microbial community over 9 years.</title>
        <authorList>
            <person name="Wang Y."/>
            <person name="Ye J."/>
            <person name="Ju F."/>
            <person name="Liu L."/>
            <person name="Boyd J.A."/>
            <person name="Deng Y."/>
            <person name="Parks D.H."/>
            <person name="Jiang X."/>
            <person name="Yin X."/>
            <person name="Woodcroft B.J."/>
            <person name="Tyson G.W."/>
            <person name="Hugenholtz P."/>
            <person name="Polz M.F."/>
            <person name="Zhang T."/>
        </authorList>
    </citation>
    <scope>NUCLEOTIDE SEQUENCE</scope>
    <source>
        <strain evidence="2">HKST-UBA02</strain>
    </source>
</reference>
<proteinExistence type="predicted"/>
<sequence length="450" mass="49897">MNGNSEQVAAKIESGGKANPRSDGYEQQRCDGDRKETNMQGRHSRWIAGGLTLLLASTLVGTVPAEAGEADGFLYGRILTTAGDSYEGLLRWGTEESFWDDLFQSAKQELPAFDHVPKSDRKERKGRIEMFGFKMEWNDDKGGSRQFATRFGDIEKIVVTGKEDAIVYMKGGSKYEVSGYANDVGNAITVWDGSVGKIDLHWRRIDTIEFRPTPSSVEPVGTRVHGTIETDAGKFAGFIQWDKQECLSTDTLKGESRDGDLEIEFGKIRSIERIGGHSRVELLDGRTFDLDGSRDFDDSNRGILVEDERYGKVEVNWDGFDKVVFDQSTGSGLGYSAYRGGGPIEATVYSGRDGMRGTIFFDLDEHEGWEFLNGSYGDVEFNIPFNLVAEIEPQGSSRCRVRLVNGETLPLSDGQDVSDSNDGILVLVGGSDENAEYIPWEEVTRIEVHH</sequence>
<name>A0A956SBR2_UNCEI</name>
<gene>
    <name evidence="2" type="ORF">KDA27_02945</name>
</gene>
<feature type="region of interest" description="Disordered" evidence="1">
    <location>
        <begin position="1"/>
        <end position="41"/>
    </location>
</feature>
<feature type="compositionally biased region" description="Basic and acidic residues" evidence="1">
    <location>
        <begin position="23"/>
        <end position="37"/>
    </location>
</feature>